<dbReference type="Proteomes" id="UP000001968">
    <property type="component" value="Chromosome"/>
</dbReference>
<accession>Q0AU73</accession>
<evidence type="ECO:0000256" key="2">
    <source>
        <dbReference type="SAM" id="MobiDB-lite"/>
    </source>
</evidence>
<evidence type="ECO:0000256" key="1">
    <source>
        <dbReference type="SAM" id="Coils"/>
    </source>
</evidence>
<organism evidence="3 4">
    <name type="scientific">Syntrophomonas wolfei subsp. wolfei (strain DSM 2245B / Goettingen)</name>
    <dbReference type="NCBI Taxonomy" id="335541"/>
    <lineage>
        <taxon>Bacteria</taxon>
        <taxon>Bacillati</taxon>
        <taxon>Bacillota</taxon>
        <taxon>Clostridia</taxon>
        <taxon>Eubacteriales</taxon>
        <taxon>Syntrophomonadaceae</taxon>
        <taxon>Syntrophomonas</taxon>
    </lineage>
</organism>
<reference evidence="4" key="1">
    <citation type="journal article" date="2010" name="Environ. Microbiol.">
        <title>The genome of Syntrophomonas wolfei: new insights into syntrophic metabolism and biohydrogen production.</title>
        <authorList>
            <person name="Sieber J.R."/>
            <person name="Sims D.R."/>
            <person name="Han C."/>
            <person name="Kim E."/>
            <person name="Lykidis A."/>
            <person name="Lapidus A.L."/>
            <person name="McDonnald E."/>
            <person name="Rohlin L."/>
            <person name="Culley D.E."/>
            <person name="Gunsalus R."/>
            <person name="McInerney M.J."/>
        </authorList>
    </citation>
    <scope>NUCLEOTIDE SEQUENCE [LARGE SCALE GENOMIC DNA]</scope>
    <source>
        <strain evidence="4">DSM 2245B / Goettingen</strain>
    </source>
</reference>
<keyword evidence="4" id="KW-1185">Reference proteome</keyword>
<dbReference type="OrthoDB" id="9833068at2"/>
<feature type="coiled-coil region" evidence="1">
    <location>
        <begin position="19"/>
        <end position="49"/>
    </location>
</feature>
<feature type="compositionally biased region" description="Basic and acidic residues" evidence="2">
    <location>
        <begin position="128"/>
        <end position="147"/>
    </location>
</feature>
<proteinExistence type="predicted"/>
<evidence type="ECO:0000313" key="4">
    <source>
        <dbReference type="Proteomes" id="UP000001968"/>
    </source>
</evidence>
<dbReference type="STRING" id="335541.Swol_2442"/>
<dbReference type="HOGENOM" id="CLU_1767152_0_0_9"/>
<gene>
    <name evidence="3" type="ordered locus">Swol_2442</name>
</gene>
<keyword evidence="1" id="KW-0175">Coiled coil</keyword>
<dbReference type="RefSeq" id="WP_011641815.1">
    <property type="nucleotide sequence ID" value="NC_008346.1"/>
</dbReference>
<evidence type="ECO:0000313" key="3">
    <source>
        <dbReference type="EMBL" id="ABI69731.1"/>
    </source>
</evidence>
<protein>
    <submittedName>
        <fullName evidence="3">Uncharacterized protein</fullName>
    </submittedName>
</protein>
<dbReference type="EMBL" id="CP000448">
    <property type="protein sequence ID" value="ABI69731.1"/>
    <property type="molecule type" value="Genomic_DNA"/>
</dbReference>
<name>Q0AU73_SYNWW</name>
<sequence>MSTKGLNSDTSKETEALLLELGRQEKEKLEKLNQRIAEQWKKNRDLQSEIFAMIRELMLVQSLDGKISQQVLRQVMIWEEARKKGREIVRAESERAGESQEQLRDSLRLLDQIYQQAGVVCPEMPAPGEKKQNLSEEPFHEILRDRG</sequence>
<dbReference type="AlphaFoldDB" id="Q0AU73"/>
<feature type="region of interest" description="Disordered" evidence="2">
    <location>
        <begin position="122"/>
        <end position="147"/>
    </location>
</feature>
<dbReference type="KEGG" id="swo:Swol_2442"/>